<proteinExistence type="predicted"/>
<evidence type="ECO:0000256" key="1">
    <source>
        <dbReference type="SAM" id="Phobius"/>
    </source>
</evidence>
<keyword evidence="3" id="KW-1185">Reference proteome</keyword>
<protein>
    <recommendedName>
        <fullName evidence="4">Type II secretion system protein GspF domain-containing protein</fullName>
    </recommendedName>
</protein>
<reference evidence="2 3" key="1">
    <citation type="submission" date="2024-09" db="EMBL/GenBank/DDBJ databases">
        <authorList>
            <person name="Lee S.D."/>
        </authorList>
    </citation>
    <scope>NUCLEOTIDE SEQUENCE [LARGE SCALE GENOMIC DNA]</scope>
    <source>
        <strain evidence="2 3">N8-3</strain>
    </source>
</reference>
<dbReference type="Proteomes" id="UP001592531">
    <property type="component" value="Unassembled WGS sequence"/>
</dbReference>
<name>A0ABV6W0R4_9ACTN</name>
<comment type="caution">
    <text evidence="2">The sequence shown here is derived from an EMBL/GenBank/DDBJ whole genome shotgun (WGS) entry which is preliminary data.</text>
</comment>
<feature type="transmembrane region" description="Helical" evidence="1">
    <location>
        <begin position="266"/>
        <end position="290"/>
    </location>
</feature>
<dbReference type="RefSeq" id="WP_380539088.1">
    <property type="nucleotide sequence ID" value="NZ_JBHFAB010000019.1"/>
</dbReference>
<keyword evidence="1" id="KW-0812">Transmembrane</keyword>
<evidence type="ECO:0008006" key="4">
    <source>
        <dbReference type="Google" id="ProtNLM"/>
    </source>
</evidence>
<gene>
    <name evidence="2" type="ORF">ACEZDE_23455</name>
</gene>
<dbReference type="PANTHER" id="PTHR35007">
    <property type="entry name" value="INTEGRAL MEMBRANE PROTEIN-RELATED"/>
    <property type="match status" value="1"/>
</dbReference>
<accession>A0ABV6W0R4</accession>
<evidence type="ECO:0000313" key="2">
    <source>
        <dbReference type="EMBL" id="MFC1419567.1"/>
    </source>
</evidence>
<dbReference type="EMBL" id="JBHFAB010000019">
    <property type="protein sequence ID" value="MFC1419567.1"/>
    <property type="molecule type" value="Genomic_DNA"/>
</dbReference>
<evidence type="ECO:0000313" key="3">
    <source>
        <dbReference type="Proteomes" id="UP001592531"/>
    </source>
</evidence>
<feature type="transmembrane region" description="Helical" evidence="1">
    <location>
        <begin position="90"/>
        <end position="110"/>
    </location>
</feature>
<keyword evidence="1" id="KW-1133">Transmembrane helix</keyword>
<keyword evidence="1" id="KW-0472">Membrane</keyword>
<sequence>MTWLIVAGIVVGLGIGLLASELRPGPPDLGTALERLHQEPVRLTSTRRLEPPSPFDTLGARLVGVQGSWLPRSELALIGRSPARFMGHKLMFALMGLLIPPVIVLASALIGESFPVTLPVVGSLLLAALLWFVPDGIVRGEAKEARVEYLHGVAAYLELVALERAADCGPAEALSRAALVGRGTVFRRIADALDRATLDRRPPWDGLDALAAELALTPLQDVADIMRISGTDGASVYRTLRARAHNLRSELLAEELAKANVDSERMVAPGTALVTLMTVLVGFPAVYQIFQGG</sequence>
<dbReference type="PANTHER" id="PTHR35007:SF1">
    <property type="entry name" value="PILUS ASSEMBLY PROTEIN"/>
    <property type="match status" value="1"/>
</dbReference>
<feature type="transmembrane region" description="Helical" evidence="1">
    <location>
        <begin position="116"/>
        <end position="133"/>
    </location>
</feature>
<organism evidence="2 3">
    <name type="scientific">Streptacidiphilus cavernicola</name>
    <dbReference type="NCBI Taxonomy" id="3342716"/>
    <lineage>
        <taxon>Bacteria</taxon>
        <taxon>Bacillati</taxon>
        <taxon>Actinomycetota</taxon>
        <taxon>Actinomycetes</taxon>
        <taxon>Kitasatosporales</taxon>
        <taxon>Streptomycetaceae</taxon>
        <taxon>Streptacidiphilus</taxon>
    </lineage>
</organism>